<sequence length="41" mass="4671">MSTVYALVGLYGLLTWLLLVCEAREERERDQAGQESDEAVR</sequence>
<dbReference type="GeneID" id="64948104"/>
<keyword evidence="2" id="KW-1185">Reference proteome</keyword>
<gene>
    <name evidence="1" type="primary">62</name>
    <name evidence="1" type="ORF">PBI_IRONMAN_62</name>
</gene>
<reference evidence="1 2" key="1">
    <citation type="submission" date="2018-12" db="EMBL/GenBank/DDBJ databases">
        <authorList>
            <person name="Stoner T.H."/>
            <person name="Garlena R.A."/>
            <person name="Russell D.A."/>
            <person name="Pope W.H."/>
            <person name="Jacobs-Sera D."/>
            <person name="Hatfull G.F."/>
        </authorList>
    </citation>
    <scope>NUCLEOTIDE SEQUENCE [LARGE SCALE GENOMIC DNA]</scope>
</reference>
<dbReference type="RefSeq" id="YP_010064245.1">
    <property type="nucleotide sequence ID" value="NC_054814.1"/>
</dbReference>
<organism evidence="1 2">
    <name type="scientific">Mycobacterium phage IronMan</name>
    <dbReference type="NCBI Taxonomy" id="2499042"/>
    <lineage>
        <taxon>Viruses</taxon>
        <taxon>Duplodnaviria</taxon>
        <taxon>Heunggongvirae</taxon>
        <taxon>Uroviricota</taxon>
        <taxon>Caudoviricetes</taxon>
        <taxon>Pukovnikvirus</taxon>
        <taxon>Pukovnikvirus ironman</taxon>
    </lineage>
</organism>
<accession>A0A3S9UD82</accession>
<dbReference type="KEGG" id="vg:64948104"/>
<protein>
    <submittedName>
        <fullName evidence="1">Uncharacterized protein</fullName>
    </submittedName>
</protein>
<evidence type="ECO:0000313" key="2">
    <source>
        <dbReference type="Proteomes" id="UP000287856"/>
    </source>
</evidence>
<name>A0A3S9UD82_9CAUD</name>
<dbReference type="EMBL" id="MK279857">
    <property type="protein sequence ID" value="AZS08263.1"/>
    <property type="molecule type" value="Genomic_DNA"/>
</dbReference>
<proteinExistence type="predicted"/>
<dbReference type="Proteomes" id="UP000287856">
    <property type="component" value="Segment"/>
</dbReference>
<evidence type="ECO:0000313" key="1">
    <source>
        <dbReference type="EMBL" id="AZS08263.1"/>
    </source>
</evidence>